<evidence type="ECO:0000259" key="2">
    <source>
        <dbReference type="PROSITE" id="PS51746"/>
    </source>
</evidence>
<dbReference type="OrthoDB" id="9801841at2"/>
<evidence type="ECO:0000313" key="3">
    <source>
        <dbReference type="EMBL" id="SDJ58146.1"/>
    </source>
</evidence>
<dbReference type="PANTHER" id="PTHR13832:SF827">
    <property type="entry name" value="PROTEIN PHOSPHATASE 1L"/>
    <property type="match status" value="1"/>
</dbReference>
<dbReference type="STRING" id="633440.SAMN05421869_111120"/>
<feature type="domain" description="PPM-type phosphatase" evidence="2">
    <location>
        <begin position="6"/>
        <end position="239"/>
    </location>
</feature>
<dbReference type="GO" id="GO:0004722">
    <property type="term" value="F:protein serine/threonine phosphatase activity"/>
    <property type="evidence" value="ECO:0007669"/>
    <property type="project" value="InterPro"/>
</dbReference>
<gene>
    <name evidence="3" type="ORF">SAMN05421869_111120</name>
</gene>
<evidence type="ECO:0000256" key="1">
    <source>
        <dbReference type="SAM" id="MobiDB-lite"/>
    </source>
</evidence>
<dbReference type="InterPro" id="IPR001932">
    <property type="entry name" value="PPM-type_phosphatase-like_dom"/>
</dbReference>
<dbReference type="SMART" id="SM00332">
    <property type="entry name" value="PP2Cc"/>
    <property type="match status" value="1"/>
</dbReference>
<dbReference type="CDD" id="cd00143">
    <property type="entry name" value="PP2Cc"/>
    <property type="match status" value="1"/>
</dbReference>
<dbReference type="SUPFAM" id="SSF81606">
    <property type="entry name" value="PP2C-like"/>
    <property type="match status" value="1"/>
</dbReference>
<dbReference type="SMART" id="SM00331">
    <property type="entry name" value="PP2C_SIG"/>
    <property type="match status" value="1"/>
</dbReference>
<dbReference type="PANTHER" id="PTHR13832">
    <property type="entry name" value="PROTEIN PHOSPHATASE 2C"/>
    <property type="match status" value="1"/>
</dbReference>
<keyword evidence="4" id="KW-1185">Reference proteome</keyword>
<dbReference type="AlphaFoldDB" id="A0A1G8UWA2"/>
<dbReference type="Gene3D" id="3.60.40.10">
    <property type="entry name" value="PPM-type phosphatase domain"/>
    <property type="match status" value="1"/>
</dbReference>
<dbReference type="Pfam" id="PF00481">
    <property type="entry name" value="PP2C"/>
    <property type="match status" value="1"/>
</dbReference>
<protein>
    <submittedName>
        <fullName evidence="3">Protein phosphatase</fullName>
    </submittedName>
</protein>
<accession>A0A1G8UWA2</accession>
<name>A0A1G8UWA2_9ACTN</name>
<organism evidence="3 4">
    <name type="scientific">Nonomuraea jiangxiensis</name>
    <dbReference type="NCBI Taxonomy" id="633440"/>
    <lineage>
        <taxon>Bacteria</taxon>
        <taxon>Bacillati</taxon>
        <taxon>Actinomycetota</taxon>
        <taxon>Actinomycetes</taxon>
        <taxon>Streptosporangiales</taxon>
        <taxon>Streptosporangiaceae</taxon>
        <taxon>Nonomuraea</taxon>
    </lineage>
</organism>
<dbReference type="InterPro" id="IPR036457">
    <property type="entry name" value="PPM-type-like_dom_sf"/>
</dbReference>
<dbReference type="EMBL" id="FNDJ01000011">
    <property type="protein sequence ID" value="SDJ58146.1"/>
    <property type="molecule type" value="Genomic_DNA"/>
</dbReference>
<sequence>MKHNIRYAAGSDVGRRREQNEDSGYASGRLLVVADGMGGHAAGELASSAAIAVMRELDATLPETGSDLEAALEGAVHEAARRLVELADIDPARRGMGTTVTAMLWDGYRFALAHLGDSRGYLLRDGALYQMTKDHTLVQSMVDEGRITEDQAAVHPRRSMVLRVLGSEGRAEPDMALREAEPDDRYLLCSDGLTTVLGPEVLHEVLTTVADPGAAVQRLIDLANEGGSPDNVTVIVADVVAPGAGETGIYRVGAGS</sequence>
<dbReference type="InterPro" id="IPR015655">
    <property type="entry name" value="PP2C"/>
</dbReference>
<dbReference type="PROSITE" id="PS51746">
    <property type="entry name" value="PPM_2"/>
    <property type="match status" value="1"/>
</dbReference>
<dbReference type="RefSeq" id="WP_090935382.1">
    <property type="nucleotide sequence ID" value="NZ_FNDJ01000011.1"/>
</dbReference>
<dbReference type="Proteomes" id="UP000199202">
    <property type="component" value="Unassembled WGS sequence"/>
</dbReference>
<feature type="region of interest" description="Disordered" evidence="1">
    <location>
        <begin position="1"/>
        <end position="21"/>
    </location>
</feature>
<evidence type="ECO:0000313" key="4">
    <source>
        <dbReference type="Proteomes" id="UP000199202"/>
    </source>
</evidence>
<proteinExistence type="predicted"/>
<reference evidence="3 4" key="1">
    <citation type="submission" date="2016-10" db="EMBL/GenBank/DDBJ databases">
        <authorList>
            <person name="de Groot N.N."/>
        </authorList>
    </citation>
    <scope>NUCLEOTIDE SEQUENCE [LARGE SCALE GENOMIC DNA]</scope>
    <source>
        <strain evidence="3 4">CGMCC 4.6533</strain>
    </source>
</reference>